<gene>
    <name evidence="1" type="ORF">FQA47_018160</name>
</gene>
<sequence>MFPNTYYYFFFTLKWCITKVFFLPHRLSYLPRKQTSSTETVNLTTVSCTSSQLLPKHWLPLFNSPSVINHFCNAEHRLWLPDLVSMVTGESVCKTERASNGNLT</sequence>
<reference evidence="1" key="1">
    <citation type="journal article" name="BMC Genomics">
        <title>Long-read sequencing and de novo genome assembly of marine medaka (Oryzias melastigma).</title>
        <authorList>
            <person name="Liang P."/>
            <person name="Saqib H.S.A."/>
            <person name="Ni X."/>
            <person name="Shen Y."/>
        </authorList>
    </citation>
    <scope>NUCLEOTIDE SEQUENCE</scope>
    <source>
        <strain evidence="1">Bigg-433</strain>
    </source>
</reference>
<dbReference type="Proteomes" id="UP000646548">
    <property type="component" value="Unassembled WGS sequence"/>
</dbReference>
<name>A0A834BZC6_ORYME</name>
<proteinExistence type="predicted"/>
<comment type="caution">
    <text evidence="1">The sequence shown here is derived from an EMBL/GenBank/DDBJ whole genome shotgun (WGS) entry which is preliminary data.</text>
</comment>
<protein>
    <submittedName>
        <fullName evidence="1">Uncharacterized protein</fullName>
    </submittedName>
</protein>
<evidence type="ECO:0000313" key="2">
    <source>
        <dbReference type="Proteomes" id="UP000646548"/>
    </source>
</evidence>
<organism evidence="1 2">
    <name type="scientific">Oryzias melastigma</name>
    <name type="common">Marine medaka</name>
    <dbReference type="NCBI Taxonomy" id="30732"/>
    <lineage>
        <taxon>Eukaryota</taxon>
        <taxon>Metazoa</taxon>
        <taxon>Chordata</taxon>
        <taxon>Craniata</taxon>
        <taxon>Vertebrata</taxon>
        <taxon>Euteleostomi</taxon>
        <taxon>Actinopterygii</taxon>
        <taxon>Neopterygii</taxon>
        <taxon>Teleostei</taxon>
        <taxon>Neoteleostei</taxon>
        <taxon>Acanthomorphata</taxon>
        <taxon>Ovalentaria</taxon>
        <taxon>Atherinomorphae</taxon>
        <taxon>Beloniformes</taxon>
        <taxon>Adrianichthyidae</taxon>
        <taxon>Oryziinae</taxon>
        <taxon>Oryzias</taxon>
    </lineage>
</organism>
<dbReference type="AlphaFoldDB" id="A0A834BZC6"/>
<dbReference type="EMBL" id="WKFB01000913">
    <property type="protein sequence ID" value="KAF6716921.1"/>
    <property type="molecule type" value="Genomic_DNA"/>
</dbReference>
<evidence type="ECO:0000313" key="1">
    <source>
        <dbReference type="EMBL" id="KAF6716921.1"/>
    </source>
</evidence>
<accession>A0A834BZC6</accession>